<dbReference type="Proteomes" id="UP000694867">
    <property type="component" value="Unplaced"/>
</dbReference>
<dbReference type="GO" id="GO:0070566">
    <property type="term" value="F:adenylyltransferase activity"/>
    <property type="evidence" value="ECO:0007669"/>
    <property type="project" value="InterPro"/>
</dbReference>
<keyword evidence="5 11" id="KW-0479">Metal-binding</keyword>
<dbReference type="GO" id="GO:0004792">
    <property type="term" value="F:thiosulfate-cyanide sulfurtransferase activity"/>
    <property type="evidence" value="ECO:0007669"/>
    <property type="project" value="TreeGrafter"/>
</dbReference>
<evidence type="ECO:0000256" key="11">
    <source>
        <dbReference type="HAMAP-Rule" id="MF_03049"/>
    </source>
</evidence>
<dbReference type="Pfam" id="PF00581">
    <property type="entry name" value="Rhodanese"/>
    <property type="match status" value="1"/>
</dbReference>
<feature type="active site" description="Cysteine persulfide intermediate; for sulfurtransferase activity" evidence="11">
    <location>
        <position position="351"/>
    </location>
</feature>
<dbReference type="GO" id="GO:0046872">
    <property type="term" value="F:metal ion binding"/>
    <property type="evidence" value="ECO:0007669"/>
    <property type="project" value="UniProtKB-KW"/>
</dbReference>
<protein>
    <recommendedName>
        <fullName evidence="11">Adenylyltransferase and sulfurtransferase MOCS3 homolog</fullName>
    </recommendedName>
    <alternativeName>
        <fullName evidence="11">UBA4 homolog</fullName>
    </alternativeName>
    <alternativeName>
        <fullName evidence="11">Ubiquitin-like protein activator 4 homolog</fullName>
    </alternativeName>
    <domain>
        <recommendedName>
            <fullName evidence="11">Adenylyltransferase</fullName>
            <ecNumber evidence="11">2.7.7.-</ecNumber>
        </recommendedName>
    </domain>
    <domain>
        <recommendedName>
            <fullName evidence="11">Sulfurtransferase</fullName>
            <ecNumber evidence="11">2.8.1.-</ecNumber>
        </recommendedName>
    </domain>
</protein>
<dbReference type="InterPro" id="IPR045886">
    <property type="entry name" value="ThiF/MoeB/HesA"/>
</dbReference>
<name>A0AAJ7L636_9ACAR</name>
<dbReference type="InterPro" id="IPR000594">
    <property type="entry name" value="ThiF_NAD_FAD-bd"/>
</dbReference>
<evidence type="ECO:0000256" key="8">
    <source>
        <dbReference type="ARBA" id="ARBA00022840"/>
    </source>
</evidence>
<dbReference type="AlphaFoldDB" id="A0AAJ7L636"/>
<keyword evidence="14" id="KW-0548">Nucleotidyltransferase</keyword>
<evidence type="ECO:0000256" key="1">
    <source>
        <dbReference type="ARBA" id="ARBA00004514"/>
    </source>
</evidence>
<evidence type="ECO:0000256" key="2">
    <source>
        <dbReference type="ARBA" id="ARBA00022490"/>
    </source>
</evidence>
<dbReference type="Gene3D" id="3.40.50.720">
    <property type="entry name" value="NAD(P)-binding Rossmann-like Domain"/>
    <property type="match status" value="1"/>
</dbReference>
<dbReference type="HAMAP" id="MF_03049">
    <property type="entry name" value="MOCS3_Uba4"/>
    <property type="match status" value="1"/>
</dbReference>
<evidence type="ECO:0000313" key="13">
    <source>
        <dbReference type="Proteomes" id="UP000694867"/>
    </source>
</evidence>
<keyword evidence="13" id="KW-1185">Reference proteome</keyword>
<comment type="similarity">
    <text evidence="11">In the N-terminal section; belongs to the HesA/MoeB/ThiF family. UBA4 subfamily.</text>
</comment>
<keyword evidence="8 11" id="KW-0067">ATP-binding</keyword>
<dbReference type="EC" id="2.7.7.-" evidence="11"/>
<evidence type="ECO:0000256" key="3">
    <source>
        <dbReference type="ARBA" id="ARBA00022679"/>
    </source>
</evidence>
<dbReference type="CDD" id="cd00757">
    <property type="entry name" value="ThiF_MoeB_HesA_family"/>
    <property type="match status" value="1"/>
</dbReference>
<dbReference type="InterPro" id="IPR001763">
    <property type="entry name" value="Rhodanese-like_dom"/>
</dbReference>
<dbReference type="GO" id="GO:0005524">
    <property type="term" value="F:ATP binding"/>
    <property type="evidence" value="ECO:0007669"/>
    <property type="project" value="UniProtKB-KW"/>
</dbReference>
<keyword evidence="7 11" id="KW-0862">Zinc</keyword>
<feature type="domain" description="Rhodanese" evidence="12">
    <location>
        <begin position="302"/>
        <end position="390"/>
    </location>
</feature>
<evidence type="ECO:0000256" key="5">
    <source>
        <dbReference type="ARBA" id="ARBA00022723"/>
    </source>
</evidence>
<dbReference type="FunFam" id="3.40.50.720:FF:000033">
    <property type="entry name" value="Adenylyltransferase and sulfurtransferase MOCS3"/>
    <property type="match status" value="1"/>
</dbReference>
<keyword evidence="3 11" id="KW-0808">Transferase</keyword>
<proteinExistence type="inferred from homology"/>
<dbReference type="PANTHER" id="PTHR10953">
    <property type="entry name" value="UBIQUITIN-ACTIVATING ENZYME E1"/>
    <property type="match status" value="1"/>
</dbReference>
<dbReference type="PANTHER" id="PTHR10953:SF102">
    <property type="entry name" value="ADENYLYLTRANSFERASE AND SULFURTRANSFERASE MOCS3"/>
    <property type="match status" value="1"/>
</dbReference>
<evidence type="ECO:0000256" key="4">
    <source>
        <dbReference type="ARBA" id="ARBA00022694"/>
    </source>
</evidence>
<organism evidence="13 14">
    <name type="scientific">Galendromus occidentalis</name>
    <name type="common">western predatory mite</name>
    <dbReference type="NCBI Taxonomy" id="34638"/>
    <lineage>
        <taxon>Eukaryota</taxon>
        <taxon>Metazoa</taxon>
        <taxon>Ecdysozoa</taxon>
        <taxon>Arthropoda</taxon>
        <taxon>Chelicerata</taxon>
        <taxon>Arachnida</taxon>
        <taxon>Acari</taxon>
        <taxon>Parasitiformes</taxon>
        <taxon>Mesostigmata</taxon>
        <taxon>Gamasina</taxon>
        <taxon>Phytoseioidea</taxon>
        <taxon>Phytoseiidae</taxon>
        <taxon>Typhlodrominae</taxon>
        <taxon>Galendromus</taxon>
    </lineage>
</organism>
<feature type="active site" description="Glycyl thioester intermediate; for adenylyltransferase activity" evidence="11">
    <location>
        <position position="194"/>
    </location>
</feature>
<dbReference type="GeneID" id="100907750"/>
<comment type="subcellular location">
    <subcellularLocation>
        <location evidence="1">Cytoplasm</location>
        <location evidence="1">Cytosol</location>
    </subcellularLocation>
</comment>
<dbReference type="NCBIfam" id="NF004281">
    <property type="entry name" value="PRK05690.1"/>
    <property type="match status" value="1"/>
</dbReference>
<dbReference type="EC" id="2.8.1.-" evidence="11"/>
<feature type="binding site" evidence="11">
    <location>
        <position position="47"/>
    </location>
    <ligand>
        <name>ATP</name>
        <dbReference type="ChEBI" id="CHEBI:30616"/>
    </ligand>
</feature>
<feature type="binding site" evidence="11">
    <location>
        <position position="252"/>
    </location>
    <ligand>
        <name>Zn(2+)</name>
        <dbReference type="ChEBI" id="CHEBI:29105"/>
    </ligand>
</feature>
<feature type="binding site" evidence="11">
    <location>
        <position position="92"/>
    </location>
    <ligand>
        <name>ATP</name>
        <dbReference type="ChEBI" id="CHEBI:30616"/>
    </ligand>
</feature>
<dbReference type="GO" id="GO:0002143">
    <property type="term" value="P:tRNA wobble position uridine thiolation"/>
    <property type="evidence" value="ECO:0007669"/>
    <property type="project" value="InterPro"/>
</dbReference>
<comment type="pathway">
    <text evidence="11">tRNA modification; 5-methoxycarbonylmethyl-2-thiouridine-tRNA biosynthesis.</text>
</comment>
<accession>A0AAJ7L636</accession>
<dbReference type="GO" id="GO:0006777">
    <property type="term" value="P:Mo-molybdopterin cofactor biosynthetic process"/>
    <property type="evidence" value="ECO:0007669"/>
    <property type="project" value="UniProtKB-UniRule"/>
</dbReference>
<feature type="binding site" evidence="11">
    <location>
        <position position="255"/>
    </location>
    <ligand>
        <name>Zn(2+)</name>
        <dbReference type="ChEBI" id="CHEBI:29105"/>
    </ligand>
</feature>
<evidence type="ECO:0000256" key="10">
    <source>
        <dbReference type="ARBA" id="ARBA00023268"/>
    </source>
</evidence>
<evidence type="ECO:0000256" key="7">
    <source>
        <dbReference type="ARBA" id="ARBA00022833"/>
    </source>
</evidence>
<dbReference type="Pfam" id="PF00899">
    <property type="entry name" value="ThiF"/>
    <property type="match status" value="1"/>
</dbReference>
<evidence type="ECO:0000256" key="6">
    <source>
        <dbReference type="ARBA" id="ARBA00022741"/>
    </source>
</evidence>
<feature type="binding site" evidence="11">
    <location>
        <position position="180"/>
    </location>
    <ligand>
        <name>Zn(2+)</name>
        <dbReference type="ChEBI" id="CHEBI:29105"/>
    </ligand>
</feature>
<keyword evidence="2 11" id="KW-0963">Cytoplasm</keyword>
<keyword evidence="6 11" id="KW-0547">Nucleotide-binding</keyword>
<dbReference type="PROSITE" id="PS50206">
    <property type="entry name" value="RHODANESE_3"/>
    <property type="match status" value="1"/>
</dbReference>
<comment type="function">
    <text evidence="11">Plays a central role in 2-thiolation of mcm(5)S(2)U at tRNA wobble positions of cytosolic tRNA(Lys), tRNA(Glu) and tRNA(Gln). Acts by mediating the C-terminal thiocarboxylation of the sulfur carrier URM1. Its N-terminus first activates URM1 as acyl-adenylate (-COAMP), then the persulfide sulfur on the catalytic cysteine is transferred to URM1 to form thiocarboxylation (-COSH) of its C-terminus. The reaction probably involves hydrogen sulfide that is generated from the persulfide intermediate and that acts as nucleophile towards URM1. Subsequently, a transient disulfide bond is formed. Does not use thiosulfate as sulfur donor; NFS1 probably acting as a sulfur donor for thiocarboxylation reactions.</text>
</comment>
<gene>
    <name evidence="14" type="primary">LOC100907750</name>
</gene>
<reference evidence="14" key="1">
    <citation type="submission" date="2025-08" db="UniProtKB">
        <authorList>
            <consortium name="RefSeq"/>
        </authorList>
    </citation>
    <scope>IDENTIFICATION</scope>
</reference>
<dbReference type="CTD" id="34187"/>
<dbReference type="InterPro" id="IPR035985">
    <property type="entry name" value="Ubiquitin-activating_enz"/>
</dbReference>
<dbReference type="SUPFAM" id="SSF69572">
    <property type="entry name" value="Activating enzymes of the ubiquitin-like proteins"/>
    <property type="match status" value="1"/>
</dbReference>
<keyword evidence="4 11" id="KW-0819">tRNA processing</keyword>
<dbReference type="InterPro" id="IPR028885">
    <property type="entry name" value="MOCS3/Uba4"/>
</dbReference>
<dbReference type="KEGG" id="goe:100907750"/>
<feature type="binding site" evidence="11">
    <location>
        <begin position="136"/>
        <end position="137"/>
    </location>
    <ligand>
        <name>ATP</name>
        <dbReference type="ChEBI" id="CHEBI:30616"/>
    </ligand>
</feature>
<dbReference type="GO" id="GO:0042292">
    <property type="term" value="F:URM1 activating enzyme activity"/>
    <property type="evidence" value="ECO:0007669"/>
    <property type="project" value="TreeGrafter"/>
</dbReference>
<dbReference type="InterPro" id="IPR036873">
    <property type="entry name" value="Rhodanese-like_dom_sf"/>
</dbReference>
<feature type="binding site" evidence="11">
    <location>
        <begin position="75"/>
        <end position="79"/>
    </location>
    <ligand>
        <name>ATP</name>
        <dbReference type="ChEBI" id="CHEBI:30616"/>
    </ligand>
</feature>
<dbReference type="Gene3D" id="3.40.250.10">
    <property type="entry name" value="Rhodanese-like domain"/>
    <property type="match status" value="1"/>
</dbReference>
<evidence type="ECO:0000313" key="14">
    <source>
        <dbReference type="RefSeq" id="XP_018495572.1"/>
    </source>
</evidence>
<feature type="binding site" evidence="11">
    <location>
        <position position="177"/>
    </location>
    <ligand>
        <name>Zn(2+)</name>
        <dbReference type="ChEBI" id="CHEBI:29105"/>
    </ligand>
</feature>
<comment type="caution">
    <text evidence="11">Lacks conserved residue(s) required for the propagation of feature annotation.</text>
</comment>
<dbReference type="RefSeq" id="XP_018495572.1">
    <property type="nucleotide sequence ID" value="XM_018640056.1"/>
</dbReference>
<dbReference type="GO" id="GO:0005829">
    <property type="term" value="C:cytosol"/>
    <property type="evidence" value="ECO:0007669"/>
    <property type="project" value="UniProtKB-SubCell"/>
</dbReference>
<evidence type="ECO:0000256" key="9">
    <source>
        <dbReference type="ARBA" id="ARBA00023150"/>
    </source>
</evidence>
<sequence length="392" mass="42662">MNRLKASQYLPDESIERYSRQILLPEIGVNGMHKLSAASVLIVGAGGLGCPVAMYLATSGVGTIGIVEYDVVELSNLHRQIGHREASVGFSKAKSLVSTLKTLNSSINYMSFETALSDSNAKGIVKDFDVVVDATDNVSSRYLLNDVCVLLRKPLVSGSALRWEGQLTVYNHKTGPCYRCVFPKPPPPETVTNCSDGGVLGPVTGVIGSMQALEVIKILLDEDGVLYGRLVMFDGLSGSHRTFRLRDRDPQCAVCGDEPTVSELIDYDAFCGSSACDKIPSLKILAPQDRYSPEEFKERLLNDPYVHIIDVRPSEEFAVCHIPDSLNLPFEELKASPSSLYEGLQDVIVVCRRGNESQLAVKMLKDLGVTAKDVVGGLQAWSRLPGVSFPSY</sequence>
<keyword evidence="9 11" id="KW-0501">Molybdenum cofactor biosynthesis</keyword>
<keyword evidence="10 11" id="KW-0511">Multifunctional enzyme</keyword>
<evidence type="ECO:0000259" key="12">
    <source>
        <dbReference type="PROSITE" id="PS50206"/>
    </source>
</evidence>
<dbReference type="SMART" id="SM00450">
    <property type="entry name" value="RHOD"/>
    <property type="match status" value="1"/>
</dbReference>
<comment type="cofactor">
    <cofactor evidence="11">
        <name>Zn(2+)</name>
        <dbReference type="ChEBI" id="CHEBI:29105"/>
    </cofactor>
    <text evidence="11">Binds 1 zinc ion per subunit.</text>
</comment>